<keyword evidence="5" id="KW-1185">Reference proteome</keyword>
<keyword evidence="2" id="KW-0344">Guanine-nucleotide releasing factor</keyword>
<reference evidence="4" key="3">
    <citation type="submission" date="2025-08" db="UniProtKB">
        <authorList>
            <consortium name="Ensembl"/>
        </authorList>
    </citation>
    <scope>IDENTIFICATION</scope>
</reference>
<dbReference type="Gene3D" id="1.20.900.10">
    <property type="entry name" value="Dbl homology (DH) domain"/>
    <property type="match status" value="1"/>
</dbReference>
<dbReference type="InParanoid" id="F7AKV8"/>
<dbReference type="Proteomes" id="UP000008144">
    <property type="component" value="Chromosome 5"/>
</dbReference>
<dbReference type="InterPro" id="IPR039919">
    <property type="entry name" value="ARHGEF10/ARHGEF17"/>
</dbReference>
<name>F7AKV8_CIOIN</name>
<sequence length="644" mass="72733">MDWDNHECIGRTFVASFSKSMVLECYSDYINNFNTAMDIVRKTCVRKPQFLAFLRDRQSSSSSRLNLYGLMLKPVQRFPQFIMIVQDLLKRTPDNHNDKLPLQLALTELETLAERLNRHKAEDEDSAHLRALIENSNLKLSTHTKDGRVRKLLKQGEMRECEHNVDGLLERVKDSLIVLTNDMLICCSITNRRQYHRGGGGTSKDMFKVRWREGLDVVEVTDGPPQAENEVKRETLHSDFILLQKIAKLVENLQSPHEGLSLPVVDKCIADLEIKIRQAEQMASQPDDSCITVQFPGKLEKVTRTLIFPYSSQKDEWLDVISKAKLANEPSNLDSWFSANSSDSDSLWKPPLFLRCLSAHTSYNEFQVQCAYAFMPVPHVTLLWLSCSASTVLAVVSVYYITDDRVEKVHVMQVESSVQCMEHWNPNNSIHSVWLGMESGCLLEYSSEGTYRKLNEVTMPTMSTVMIMKAYRNNLYVGLLDGTLAMYTRPKGTNDLNYVSSIVVGTGPLSCLSPIDGMLWGCSGNDVVTIDMENFKPESTRCLVTDGEQLVVNLVTRVGSGLWVTFCEECNLNLYHLDSLERLQEINLSRVIRDFTQDVEPHVSSADKSMITSLVSGNWQLLAGTSNGLLLVMPLPKLPGSVPK</sequence>
<dbReference type="InterPro" id="IPR036322">
    <property type="entry name" value="WD40_repeat_dom_sf"/>
</dbReference>
<feature type="domain" description="DH" evidence="3">
    <location>
        <begin position="1"/>
        <end position="119"/>
    </location>
</feature>
<dbReference type="SUPFAM" id="SSF50729">
    <property type="entry name" value="PH domain-like"/>
    <property type="match status" value="1"/>
</dbReference>
<dbReference type="PANTHER" id="PTHR12877:SF7">
    <property type="entry name" value="RHO GUANINE NUCLEOTIDE EXCHANGE FACTOR 10-LIKE PROTEIN"/>
    <property type="match status" value="1"/>
</dbReference>
<dbReference type="OMA" id="IAYHAHT"/>
<accession>F7AKV8</accession>
<dbReference type="SUPFAM" id="SSF48065">
    <property type="entry name" value="DBL homology domain (DH-domain)"/>
    <property type="match status" value="1"/>
</dbReference>
<protein>
    <recommendedName>
        <fullName evidence="3">DH domain-containing protein</fullName>
    </recommendedName>
</protein>
<dbReference type="GeneTree" id="ENSGT00940000153798"/>
<organism evidence="4 5">
    <name type="scientific">Ciona intestinalis</name>
    <name type="common">Transparent sea squirt</name>
    <name type="synonym">Ascidia intestinalis</name>
    <dbReference type="NCBI Taxonomy" id="7719"/>
    <lineage>
        <taxon>Eukaryota</taxon>
        <taxon>Metazoa</taxon>
        <taxon>Chordata</taxon>
        <taxon>Tunicata</taxon>
        <taxon>Ascidiacea</taxon>
        <taxon>Phlebobranchia</taxon>
        <taxon>Cionidae</taxon>
        <taxon>Ciona</taxon>
    </lineage>
</organism>
<dbReference type="GO" id="GO:0051496">
    <property type="term" value="P:positive regulation of stress fiber assembly"/>
    <property type="evidence" value="ECO:0007669"/>
    <property type="project" value="UniProtKB-ARBA"/>
</dbReference>
<evidence type="ECO:0000256" key="1">
    <source>
        <dbReference type="ARBA" id="ARBA00022553"/>
    </source>
</evidence>
<evidence type="ECO:0000256" key="2">
    <source>
        <dbReference type="ARBA" id="ARBA00022658"/>
    </source>
</evidence>
<reference evidence="4" key="4">
    <citation type="submission" date="2025-09" db="UniProtKB">
        <authorList>
            <consortium name="Ensembl"/>
        </authorList>
    </citation>
    <scope>IDENTIFICATION</scope>
</reference>
<dbReference type="Pfam" id="PF19057">
    <property type="entry name" value="PH_19"/>
    <property type="match status" value="1"/>
</dbReference>
<dbReference type="GO" id="GO:0005085">
    <property type="term" value="F:guanyl-nucleotide exchange factor activity"/>
    <property type="evidence" value="ECO:0007669"/>
    <property type="project" value="UniProtKB-KW"/>
</dbReference>
<dbReference type="InterPro" id="IPR035899">
    <property type="entry name" value="DBL_dom_sf"/>
</dbReference>
<dbReference type="HOGENOM" id="CLU_001213_4_0_1"/>
<dbReference type="PROSITE" id="PS50010">
    <property type="entry name" value="DH_2"/>
    <property type="match status" value="1"/>
</dbReference>
<dbReference type="SUPFAM" id="SSF50978">
    <property type="entry name" value="WD40 repeat-like"/>
    <property type="match status" value="1"/>
</dbReference>
<dbReference type="SMART" id="SM00325">
    <property type="entry name" value="RhoGEF"/>
    <property type="match status" value="1"/>
</dbReference>
<dbReference type="GO" id="GO:0005737">
    <property type="term" value="C:cytoplasm"/>
    <property type="evidence" value="ECO:0007669"/>
    <property type="project" value="UniProtKB-ARBA"/>
</dbReference>
<reference evidence="4" key="2">
    <citation type="journal article" date="2008" name="Genome Biol.">
        <title>Improved genome assembly and evidence-based global gene model set for the chordate Ciona intestinalis: new insight into intron and operon populations.</title>
        <authorList>
            <person name="Satou Y."/>
            <person name="Mineta K."/>
            <person name="Ogasawara M."/>
            <person name="Sasakura Y."/>
            <person name="Shoguchi E."/>
            <person name="Ueno K."/>
            <person name="Yamada L."/>
            <person name="Matsumoto J."/>
            <person name="Wasserscheid J."/>
            <person name="Dewar K."/>
            <person name="Wiley G.B."/>
            <person name="Macmil S.L."/>
            <person name="Roe B.A."/>
            <person name="Zeller R.W."/>
            <person name="Hastings K.E."/>
            <person name="Lemaire P."/>
            <person name="Lindquist E."/>
            <person name="Endo T."/>
            <person name="Hotta K."/>
            <person name="Inaba K."/>
        </authorList>
    </citation>
    <scope>NUCLEOTIDE SEQUENCE [LARGE SCALE GENOMIC DNA]</scope>
    <source>
        <strain evidence="4">wild type</strain>
    </source>
</reference>
<evidence type="ECO:0000259" key="3">
    <source>
        <dbReference type="PROSITE" id="PS50010"/>
    </source>
</evidence>
<dbReference type="Pfam" id="PF19056">
    <property type="entry name" value="WD40_2"/>
    <property type="match status" value="1"/>
</dbReference>
<dbReference type="Pfam" id="PF00621">
    <property type="entry name" value="RhoGEF"/>
    <property type="match status" value="1"/>
</dbReference>
<dbReference type="AlphaFoldDB" id="F7AKV8"/>
<evidence type="ECO:0000313" key="4">
    <source>
        <dbReference type="Ensembl" id="ENSCINP00000022999.2"/>
    </source>
</evidence>
<dbReference type="STRING" id="7719.ENSCINP00000022999"/>
<proteinExistence type="predicted"/>
<dbReference type="InterPro" id="IPR000219">
    <property type="entry name" value="DH_dom"/>
</dbReference>
<dbReference type="FunFam" id="1.20.900.10:FF:000003">
    <property type="entry name" value="Rho guanine nucleotide exchange factor 10 like"/>
    <property type="match status" value="1"/>
</dbReference>
<dbReference type="PANTHER" id="PTHR12877">
    <property type="entry name" value="RHO GUANINE NUCLEOTIDE EXCHANGE FACTOR"/>
    <property type="match status" value="1"/>
</dbReference>
<dbReference type="Ensembl" id="ENSCINT00000023245.2">
    <property type="protein sequence ID" value="ENSCINP00000022999.2"/>
    <property type="gene ID" value="ENSCING00000012278.2"/>
</dbReference>
<keyword evidence="1" id="KW-0597">Phosphoprotein</keyword>
<reference evidence="5" key="1">
    <citation type="journal article" date="2002" name="Science">
        <title>The draft genome of Ciona intestinalis: insights into chordate and vertebrate origins.</title>
        <authorList>
            <person name="Dehal P."/>
            <person name="Satou Y."/>
            <person name="Campbell R.K."/>
            <person name="Chapman J."/>
            <person name="Degnan B."/>
            <person name="De Tomaso A."/>
            <person name="Davidson B."/>
            <person name="Di Gregorio A."/>
            <person name="Gelpke M."/>
            <person name="Goodstein D.M."/>
            <person name="Harafuji N."/>
            <person name="Hastings K.E."/>
            <person name="Ho I."/>
            <person name="Hotta K."/>
            <person name="Huang W."/>
            <person name="Kawashima T."/>
            <person name="Lemaire P."/>
            <person name="Martinez D."/>
            <person name="Meinertzhagen I.A."/>
            <person name="Necula S."/>
            <person name="Nonaka M."/>
            <person name="Putnam N."/>
            <person name="Rash S."/>
            <person name="Saiga H."/>
            <person name="Satake M."/>
            <person name="Terry A."/>
            <person name="Yamada L."/>
            <person name="Wang H.G."/>
            <person name="Awazu S."/>
            <person name="Azumi K."/>
            <person name="Boore J."/>
            <person name="Branno M."/>
            <person name="Chin-Bow S."/>
            <person name="DeSantis R."/>
            <person name="Doyle S."/>
            <person name="Francino P."/>
            <person name="Keys D.N."/>
            <person name="Haga S."/>
            <person name="Hayashi H."/>
            <person name="Hino K."/>
            <person name="Imai K.S."/>
            <person name="Inaba K."/>
            <person name="Kano S."/>
            <person name="Kobayashi K."/>
            <person name="Kobayashi M."/>
            <person name="Lee B.I."/>
            <person name="Makabe K.W."/>
            <person name="Manohar C."/>
            <person name="Matassi G."/>
            <person name="Medina M."/>
            <person name="Mochizuki Y."/>
            <person name="Mount S."/>
            <person name="Morishita T."/>
            <person name="Miura S."/>
            <person name="Nakayama A."/>
            <person name="Nishizaka S."/>
            <person name="Nomoto H."/>
            <person name="Ohta F."/>
            <person name="Oishi K."/>
            <person name="Rigoutsos I."/>
            <person name="Sano M."/>
            <person name="Sasaki A."/>
            <person name="Sasakura Y."/>
            <person name="Shoguchi E."/>
            <person name="Shin-i T."/>
            <person name="Spagnuolo A."/>
            <person name="Stainier D."/>
            <person name="Suzuki M.M."/>
            <person name="Tassy O."/>
            <person name="Takatori N."/>
            <person name="Tokuoka M."/>
            <person name="Yagi K."/>
            <person name="Yoshizaki F."/>
            <person name="Wada S."/>
            <person name="Zhang C."/>
            <person name="Hyatt P.D."/>
            <person name="Larimer F."/>
            <person name="Detter C."/>
            <person name="Doggett N."/>
            <person name="Glavina T."/>
            <person name="Hawkins T."/>
            <person name="Richardson P."/>
            <person name="Lucas S."/>
            <person name="Kohara Y."/>
            <person name="Levine M."/>
            <person name="Satoh N."/>
            <person name="Rokhsar D.S."/>
        </authorList>
    </citation>
    <scope>NUCLEOTIDE SEQUENCE [LARGE SCALE GENOMIC DNA]</scope>
</reference>
<dbReference type="EMBL" id="EAAA01002092">
    <property type="status" value="NOT_ANNOTATED_CDS"/>
    <property type="molecule type" value="Genomic_DNA"/>
</dbReference>
<evidence type="ECO:0000313" key="5">
    <source>
        <dbReference type="Proteomes" id="UP000008144"/>
    </source>
</evidence>